<dbReference type="PANTHER" id="PTHR45662">
    <property type="entry name" value="PHOSPHATIDYLINOSITIDE PHOSPHATASE SAC1"/>
    <property type="match status" value="1"/>
</dbReference>
<evidence type="ECO:0000259" key="2">
    <source>
        <dbReference type="PROSITE" id="PS50275"/>
    </source>
</evidence>
<dbReference type="Proteomes" id="UP000093000">
    <property type="component" value="Unassembled WGS sequence"/>
</dbReference>
<organism evidence="3 4">
    <name type="scientific">Choanephora cucurbitarum</name>
    <dbReference type="NCBI Taxonomy" id="101091"/>
    <lineage>
        <taxon>Eukaryota</taxon>
        <taxon>Fungi</taxon>
        <taxon>Fungi incertae sedis</taxon>
        <taxon>Mucoromycota</taxon>
        <taxon>Mucoromycotina</taxon>
        <taxon>Mucoromycetes</taxon>
        <taxon>Mucorales</taxon>
        <taxon>Mucorineae</taxon>
        <taxon>Choanephoraceae</taxon>
        <taxon>Choanephoroideae</taxon>
        <taxon>Choanephora</taxon>
    </lineage>
</organism>
<dbReference type="Pfam" id="PF02383">
    <property type="entry name" value="Syja_N"/>
    <property type="match status" value="1"/>
</dbReference>
<evidence type="ECO:0000313" key="4">
    <source>
        <dbReference type="Proteomes" id="UP000093000"/>
    </source>
</evidence>
<keyword evidence="1" id="KW-0472">Membrane</keyword>
<dbReference type="OrthoDB" id="405996at2759"/>
<name>A0A1C7NH24_9FUNG</name>
<dbReference type="EMBL" id="LUGH01000162">
    <property type="protein sequence ID" value="OBZ88290.1"/>
    <property type="molecule type" value="Genomic_DNA"/>
</dbReference>
<keyword evidence="4" id="KW-1185">Reference proteome</keyword>
<evidence type="ECO:0000256" key="1">
    <source>
        <dbReference type="SAM" id="Phobius"/>
    </source>
</evidence>
<protein>
    <submittedName>
        <fullName evidence="3">Uncharacterized protein C19F5.03</fullName>
    </submittedName>
</protein>
<evidence type="ECO:0000313" key="3">
    <source>
        <dbReference type="EMBL" id="OBZ88290.1"/>
    </source>
</evidence>
<comment type="caution">
    <text evidence="3">The sequence shown here is derived from an EMBL/GenBank/DDBJ whole genome shotgun (WGS) entry which is preliminary data.</text>
</comment>
<gene>
    <name evidence="3" type="ORF">A0J61_03668</name>
</gene>
<sequence length="666" mass="76604">MIYEQLELRVTNTAYHFTPLIEPANQKSAAIKLDTLTVHRSSGELQLNASLMQDSKVENELLVYGILGFVRLQAGEYMIVITGCQKIGSLFQNAEILRMTNFQILPIAQSIHLTNQQFDDEQKYIQLLNDHLTKNSFYFSHKYPITLCTQKQAQILHNNWRDADERFFWNRYLSEKLINATDQSSQDFSAFILPVIQGFVSITSTAINSRAVTFALFSRRSRERAGTRFFSRGLNEHGSASNFVETEQLILCDPSKSLSQDNLIRASYVQTRGSLPALWAQIPNLKYIPHLWYNANISDEQVLNASRLHFDQQLKHYGPQVLVNLVNTHGYEQPMGQLYASIVKQLANPNLKYVHFDFHLECRKMRWHRVQLLIDQLEPDLKNQGYCLYDATEQPSLCQSQNSVIRSNCMDCLDRTNVVQSTIGKWVLNRQLRDLGILQSTEVIENDEGFMQIFKHVWADNADALSIPYSGTGALKTDFTRTGRRTRIGMINDFNNSVIRYIKNNYLDGARQDSIDLFLGNYRVPAASASSPFKTSPTFIMIKLVPLVMLISFVLFLMILFNSALFYIESSLLYLFALSFWFSIGVTCWLYVQQNASTFVDWPRLVPVYQSNQLPNTQQYLAPQAPNILQKAKKDLRNWSMRRNSSTILNEVEQGYELMPPLKKNT</sequence>
<feature type="domain" description="SAC" evidence="2">
    <location>
        <begin position="128"/>
        <end position="471"/>
    </location>
</feature>
<dbReference type="InParanoid" id="A0A1C7NH24"/>
<feature type="transmembrane region" description="Helical" evidence="1">
    <location>
        <begin position="540"/>
        <end position="560"/>
    </location>
</feature>
<dbReference type="InterPro" id="IPR002013">
    <property type="entry name" value="SAC_dom"/>
</dbReference>
<dbReference type="GO" id="GO:0046856">
    <property type="term" value="P:phosphatidylinositol dephosphorylation"/>
    <property type="evidence" value="ECO:0007669"/>
    <property type="project" value="TreeGrafter"/>
</dbReference>
<dbReference type="GO" id="GO:0043812">
    <property type="term" value="F:phosphatidylinositol-4-phosphate phosphatase activity"/>
    <property type="evidence" value="ECO:0007669"/>
    <property type="project" value="TreeGrafter"/>
</dbReference>
<dbReference type="STRING" id="101091.A0A1C7NH24"/>
<keyword evidence="1" id="KW-0812">Transmembrane</keyword>
<dbReference type="PANTHER" id="PTHR45662:SF2">
    <property type="entry name" value="PHOSPHATIDYLINOSITOL-3-PHOSPHATASE SAC1"/>
    <property type="match status" value="1"/>
</dbReference>
<dbReference type="GO" id="GO:0005783">
    <property type="term" value="C:endoplasmic reticulum"/>
    <property type="evidence" value="ECO:0007669"/>
    <property type="project" value="TreeGrafter"/>
</dbReference>
<proteinExistence type="predicted"/>
<accession>A0A1C7NH24</accession>
<keyword evidence="1" id="KW-1133">Transmembrane helix</keyword>
<reference evidence="3 4" key="1">
    <citation type="submission" date="2016-03" db="EMBL/GenBank/DDBJ databases">
        <title>Choanephora cucurbitarum.</title>
        <authorList>
            <person name="Min B."/>
            <person name="Park H."/>
            <person name="Park J.-H."/>
            <person name="Shin H.-D."/>
            <person name="Choi I.-G."/>
        </authorList>
    </citation>
    <scope>NUCLEOTIDE SEQUENCE [LARGE SCALE GENOMIC DNA]</scope>
    <source>
        <strain evidence="3 4">KUS-F28377</strain>
    </source>
</reference>
<feature type="transmembrane region" description="Helical" evidence="1">
    <location>
        <begin position="572"/>
        <end position="592"/>
    </location>
</feature>
<dbReference type="FunCoup" id="A0A1C7NH24">
    <property type="interactions" value="1235"/>
</dbReference>
<dbReference type="AlphaFoldDB" id="A0A1C7NH24"/>
<dbReference type="PROSITE" id="PS50275">
    <property type="entry name" value="SAC"/>
    <property type="match status" value="1"/>
</dbReference>